<comment type="caution">
    <text evidence="5">The sequence shown here is derived from an EMBL/GenBank/DDBJ whole genome shotgun (WGS) entry which is preliminary data.</text>
</comment>
<dbReference type="InterPro" id="IPR001680">
    <property type="entry name" value="WD40_rpt"/>
</dbReference>
<organism evidence="5 6">
    <name type="scientific">Rhizoctonia solani</name>
    <dbReference type="NCBI Taxonomy" id="456999"/>
    <lineage>
        <taxon>Eukaryota</taxon>
        <taxon>Fungi</taxon>
        <taxon>Dikarya</taxon>
        <taxon>Basidiomycota</taxon>
        <taxon>Agaricomycotina</taxon>
        <taxon>Agaricomycetes</taxon>
        <taxon>Cantharellales</taxon>
        <taxon>Ceratobasidiaceae</taxon>
        <taxon>Rhizoctonia</taxon>
    </lineage>
</organism>
<feature type="compositionally biased region" description="Polar residues" evidence="4">
    <location>
        <begin position="1"/>
        <end position="18"/>
    </location>
</feature>
<evidence type="ECO:0000313" key="6">
    <source>
        <dbReference type="Proteomes" id="UP000663841"/>
    </source>
</evidence>
<evidence type="ECO:0000256" key="3">
    <source>
        <dbReference type="PROSITE-ProRule" id="PRU00221"/>
    </source>
</evidence>
<accession>A0A8H3B7U3</accession>
<dbReference type="EMBL" id="CAJMWW010000136">
    <property type="protein sequence ID" value="CAE6449370.1"/>
    <property type="molecule type" value="Genomic_DNA"/>
</dbReference>
<dbReference type="PROSITE" id="PS50294">
    <property type="entry name" value="WD_REPEATS_REGION"/>
    <property type="match status" value="2"/>
</dbReference>
<feature type="repeat" description="WD" evidence="3">
    <location>
        <begin position="154"/>
        <end position="188"/>
    </location>
</feature>
<reference evidence="5" key="1">
    <citation type="submission" date="2021-01" db="EMBL/GenBank/DDBJ databases">
        <authorList>
            <person name="Kaushik A."/>
        </authorList>
    </citation>
    <scope>NUCLEOTIDE SEQUENCE</scope>
    <source>
        <strain evidence="5">AG3-T5</strain>
    </source>
</reference>
<feature type="repeat" description="WD" evidence="3">
    <location>
        <begin position="60"/>
        <end position="103"/>
    </location>
</feature>
<dbReference type="AlphaFoldDB" id="A0A8H3B7U3"/>
<evidence type="ECO:0008006" key="7">
    <source>
        <dbReference type="Google" id="ProtNLM"/>
    </source>
</evidence>
<evidence type="ECO:0000256" key="4">
    <source>
        <dbReference type="SAM" id="MobiDB-lite"/>
    </source>
</evidence>
<evidence type="ECO:0000256" key="1">
    <source>
        <dbReference type="ARBA" id="ARBA00022574"/>
    </source>
</evidence>
<dbReference type="SMART" id="SM00320">
    <property type="entry name" value="WD40"/>
    <property type="match status" value="4"/>
</dbReference>
<dbReference type="CDD" id="cd00200">
    <property type="entry name" value="WD40"/>
    <property type="match status" value="1"/>
</dbReference>
<feature type="region of interest" description="Disordered" evidence="4">
    <location>
        <begin position="1"/>
        <end position="37"/>
    </location>
</feature>
<dbReference type="PANTHER" id="PTHR19879:SF9">
    <property type="entry name" value="TRANSCRIPTION INITIATION FACTOR TFIID SUBUNIT 5"/>
    <property type="match status" value="1"/>
</dbReference>
<dbReference type="InterPro" id="IPR019775">
    <property type="entry name" value="WD40_repeat_CS"/>
</dbReference>
<evidence type="ECO:0000313" key="5">
    <source>
        <dbReference type="EMBL" id="CAE6449370.1"/>
    </source>
</evidence>
<dbReference type="Pfam" id="PF00400">
    <property type="entry name" value="WD40"/>
    <property type="match status" value="4"/>
</dbReference>
<dbReference type="InterPro" id="IPR020472">
    <property type="entry name" value="WD40_PAC1"/>
</dbReference>
<dbReference type="PANTHER" id="PTHR19879">
    <property type="entry name" value="TRANSCRIPTION INITIATION FACTOR TFIID"/>
    <property type="match status" value="1"/>
</dbReference>
<dbReference type="PROSITE" id="PS50082">
    <property type="entry name" value="WD_REPEATS_2"/>
    <property type="match status" value="3"/>
</dbReference>
<dbReference type="InterPro" id="IPR036322">
    <property type="entry name" value="WD40_repeat_dom_sf"/>
</dbReference>
<dbReference type="PROSITE" id="PS00678">
    <property type="entry name" value="WD_REPEATS_1"/>
    <property type="match status" value="2"/>
</dbReference>
<dbReference type="PRINTS" id="PR00320">
    <property type="entry name" value="GPROTEINBRPT"/>
</dbReference>
<gene>
    <name evidence="5" type="ORF">RDB_LOCUS122280</name>
</gene>
<dbReference type="SUPFAM" id="SSF50978">
    <property type="entry name" value="WD40 repeat-like"/>
    <property type="match status" value="1"/>
</dbReference>
<keyword evidence="2" id="KW-0677">Repeat</keyword>
<protein>
    <recommendedName>
        <fullName evidence="7">Vegetative incompatibility protein HET-E-1 [Podospora anserina]</fullName>
    </recommendedName>
</protein>
<name>A0A8H3B7U3_9AGAM</name>
<keyword evidence="1 3" id="KW-0853">WD repeat</keyword>
<dbReference type="InterPro" id="IPR015943">
    <property type="entry name" value="WD40/YVTN_repeat-like_dom_sf"/>
</dbReference>
<feature type="repeat" description="WD" evidence="3">
    <location>
        <begin position="105"/>
        <end position="146"/>
    </location>
</feature>
<proteinExistence type="predicted"/>
<dbReference type="Gene3D" id="2.130.10.10">
    <property type="entry name" value="YVTN repeat-like/Quinoprotein amine dehydrogenase"/>
    <property type="match status" value="2"/>
</dbReference>
<dbReference type="Proteomes" id="UP000663841">
    <property type="component" value="Unassembled WGS sequence"/>
</dbReference>
<sequence>MSSYGNTYTASNSSTPPVANTAAAITKQSRTSSSGARALDSSSEVNLWDAQTGTRVIGPLTGFKGYILSLQFSPNGTRIVAGTSDKDNQIVVWDVSDGRNLFGFLNGHTNYVNSVSYSPNGALIASGSVDYTIIVWDACTGSRVLGPLVEHSWVNSVDFSPDSTRLVSGSEDNTIRIWDVQTGQMFELQYRHEKGIKSVSYSPDGTCILSLDDDNCVRIHNAQSPKERVLLRSTTEFGDWVMNKDGWLVDDQSRLLVWVPWDLHKALMWPRTQGVVPPGEHVWVKFDKSRMGDSWAQSLASQL</sequence>
<evidence type="ECO:0000256" key="2">
    <source>
        <dbReference type="ARBA" id="ARBA00022737"/>
    </source>
</evidence>